<name>A0ABV1C4U5_9FIRM</name>
<dbReference type="Proteomes" id="UP001465119">
    <property type="component" value="Unassembled WGS sequence"/>
</dbReference>
<accession>A0ABV1C4U5</accession>
<keyword evidence="2" id="KW-1185">Reference proteome</keyword>
<evidence type="ECO:0000313" key="1">
    <source>
        <dbReference type="EMBL" id="MEQ2386581.1"/>
    </source>
</evidence>
<gene>
    <name evidence="1" type="ORF">WMO20_11700</name>
</gene>
<proteinExistence type="predicted"/>
<reference evidence="1 2" key="1">
    <citation type="submission" date="2024-03" db="EMBL/GenBank/DDBJ databases">
        <title>Human intestinal bacterial collection.</title>
        <authorList>
            <person name="Pauvert C."/>
            <person name="Hitch T.C.A."/>
            <person name="Clavel T."/>
        </authorList>
    </citation>
    <scope>NUCLEOTIDE SEQUENCE [LARGE SCALE GENOMIC DNA]</scope>
    <source>
        <strain evidence="1 2">CLA-AA-H281</strain>
    </source>
</reference>
<protein>
    <submittedName>
        <fullName evidence="1">Uncharacterized protein</fullName>
    </submittedName>
</protein>
<organism evidence="1 2">
    <name type="scientific">Faecalibacterium intestinale</name>
    <dbReference type="NCBI Taxonomy" id="3133155"/>
    <lineage>
        <taxon>Bacteria</taxon>
        <taxon>Bacillati</taxon>
        <taxon>Bacillota</taxon>
        <taxon>Clostridia</taxon>
        <taxon>Eubacteriales</taxon>
        <taxon>Oscillospiraceae</taxon>
        <taxon>Faecalibacterium</taxon>
    </lineage>
</organism>
<comment type="caution">
    <text evidence="1">The sequence shown here is derived from an EMBL/GenBank/DDBJ whole genome shotgun (WGS) entry which is preliminary data.</text>
</comment>
<evidence type="ECO:0000313" key="2">
    <source>
        <dbReference type="Proteomes" id="UP001465119"/>
    </source>
</evidence>
<dbReference type="RefSeq" id="WP_349186956.1">
    <property type="nucleotide sequence ID" value="NZ_JBBMEN010000021.1"/>
</dbReference>
<sequence length="110" mass="12322">MEEKRYLLNLLAQFPNVKESKIQYSKIPVDALSFVKLCRLLSENGRVLETDETAHSVIAALSASPTSMNEGVAAVLLLDKTLYLATYAKEGLFKQHTAERIIQRITELVN</sequence>
<dbReference type="EMBL" id="JBBMEN010000021">
    <property type="protein sequence ID" value="MEQ2386581.1"/>
    <property type="molecule type" value="Genomic_DNA"/>
</dbReference>